<gene>
    <name evidence="2" type="ORF">H920_04969</name>
</gene>
<evidence type="ECO:0000313" key="3">
    <source>
        <dbReference type="Proteomes" id="UP000028990"/>
    </source>
</evidence>
<evidence type="ECO:0000256" key="1">
    <source>
        <dbReference type="SAM" id="MobiDB-lite"/>
    </source>
</evidence>
<feature type="region of interest" description="Disordered" evidence="1">
    <location>
        <begin position="134"/>
        <end position="153"/>
    </location>
</feature>
<evidence type="ECO:0000313" key="2">
    <source>
        <dbReference type="EMBL" id="KFO33623.1"/>
    </source>
</evidence>
<organism evidence="2 3">
    <name type="scientific">Fukomys damarensis</name>
    <name type="common">Damaraland mole rat</name>
    <name type="synonym">Cryptomys damarensis</name>
    <dbReference type="NCBI Taxonomy" id="885580"/>
    <lineage>
        <taxon>Eukaryota</taxon>
        <taxon>Metazoa</taxon>
        <taxon>Chordata</taxon>
        <taxon>Craniata</taxon>
        <taxon>Vertebrata</taxon>
        <taxon>Euteleostomi</taxon>
        <taxon>Mammalia</taxon>
        <taxon>Eutheria</taxon>
        <taxon>Euarchontoglires</taxon>
        <taxon>Glires</taxon>
        <taxon>Rodentia</taxon>
        <taxon>Hystricomorpha</taxon>
        <taxon>Bathyergidae</taxon>
        <taxon>Fukomys</taxon>
    </lineage>
</organism>
<dbReference type="EMBL" id="KN122065">
    <property type="protein sequence ID" value="KFO33623.1"/>
    <property type="molecule type" value="Genomic_DNA"/>
</dbReference>
<protein>
    <submittedName>
        <fullName evidence="2">Uncharacterized protein</fullName>
    </submittedName>
</protein>
<keyword evidence="3" id="KW-1185">Reference proteome</keyword>
<proteinExistence type="predicted"/>
<name>A0A091DT17_FUKDA</name>
<sequence>MLDTAFSVFNSQALDEDERRRDQEKTKNVAVAIGNALSTPATGNPLYTNVLQGCHSTGAGLVATAAQSQLPVPIVTPDVDLPSVTTATECIGPRAVFTTTLFCKQPVPLRGIEGSPDELWIQILPAQSYYSPRHTPHHQMLGPKNGDKFTENE</sequence>
<dbReference type="Proteomes" id="UP000028990">
    <property type="component" value="Unassembled WGS sequence"/>
</dbReference>
<reference evidence="2 3" key="1">
    <citation type="submission" date="2013-11" db="EMBL/GenBank/DDBJ databases">
        <title>The Damaraland mole rat (Fukomys damarensis) genome and evolution of African mole rats.</title>
        <authorList>
            <person name="Gladyshev V.N."/>
            <person name="Fang X."/>
        </authorList>
    </citation>
    <scope>NUCLEOTIDE SEQUENCE [LARGE SCALE GENOMIC DNA]</scope>
    <source>
        <tissue evidence="2">Liver</tissue>
    </source>
</reference>
<dbReference type="AlphaFoldDB" id="A0A091DT17"/>
<accession>A0A091DT17</accession>